<dbReference type="InterPro" id="IPR005524">
    <property type="entry name" value="DUF318"/>
</dbReference>
<evidence type="ECO:0000256" key="6">
    <source>
        <dbReference type="ARBA" id="ARBA00023136"/>
    </source>
</evidence>
<dbReference type="OrthoDB" id="9810876at2"/>
<gene>
    <name evidence="8" type="ORF">KS4_05190</name>
</gene>
<organism evidence="8 9">
    <name type="scientific">Poriferisphaera corsica</name>
    <dbReference type="NCBI Taxonomy" id="2528020"/>
    <lineage>
        <taxon>Bacteria</taxon>
        <taxon>Pseudomonadati</taxon>
        <taxon>Planctomycetota</taxon>
        <taxon>Phycisphaerae</taxon>
        <taxon>Phycisphaerales</taxon>
        <taxon>Phycisphaeraceae</taxon>
        <taxon>Poriferisphaera</taxon>
    </lineage>
</organism>
<dbReference type="RefSeq" id="WP_145074152.1">
    <property type="nucleotide sequence ID" value="NZ_CP036425.1"/>
</dbReference>
<dbReference type="KEGG" id="pcor:KS4_05190"/>
<evidence type="ECO:0000256" key="3">
    <source>
        <dbReference type="ARBA" id="ARBA00022475"/>
    </source>
</evidence>
<feature type="transmembrane region" description="Helical" evidence="7">
    <location>
        <begin position="339"/>
        <end position="360"/>
    </location>
</feature>
<feature type="transmembrane region" description="Helical" evidence="7">
    <location>
        <begin position="259"/>
        <end position="280"/>
    </location>
</feature>
<dbReference type="NCBIfam" id="NF033936">
    <property type="entry name" value="CuZnOut_SO0444"/>
    <property type="match status" value="1"/>
</dbReference>
<evidence type="ECO:0000313" key="8">
    <source>
        <dbReference type="EMBL" id="QDU32487.1"/>
    </source>
</evidence>
<evidence type="ECO:0000256" key="5">
    <source>
        <dbReference type="ARBA" id="ARBA00022989"/>
    </source>
</evidence>
<evidence type="ECO:0000256" key="1">
    <source>
        <dbReference type="ARBA" id="ARBA00004651"/>
    </source>
</evidence>
<feature type="transmembrane region" description="Helical" evidence="7">
    <location>
        <begin position="236"/>
        <end position="253"/>
    </location>
</feature>
<dbReference type="GO" id="GO:0005886">
    <property type="term" value="C:plasma membrane"/>
    <property type="evidence" value="ECO:0007669"/>
    <property type="project" value="UniProtKB-SubCell"/>
</dbReference>
<keyword evidence="4 7" id="KW-0812">Transmembrane</keyword>
<dbReference type="InterPro" id="IPR052923">
    <property type="entry name" value="UPF0718"/>
</dbReference>
<dbReference type="AlphaFoldDB" id="A0A517YQJ0"/>
<keyword evidence="5 7" id="KW-1133">Transmembrane helix</keyword>
<protein>
    <submittedName>
        <fullName evidence="8">Putative permease</fullName>
    </submittedName>
</protein>
<name>A0A517YQJ0_9BACT</name>
<evidence type="ECO:0000256" key="2">
    <source>
        <dbReference type="ARBA" id="ARBA00006386"/>
    </source>
</evidence>
<comment type="subcellular location">
    <subcellularLocation>
        <location evidence="1">Cell membrane</location>
        <topology evidence="1">Multi-pass membrane protein</topology>
    </subcellularLocation>
</comment>
<evidence type="ECO:0000256" key="4">
    <source>
        <dbReference type="ARBA" id="ARBA00022692"/>
    </source>
</evidence>
<dbReference type="PANTHER" id="PTHR34184:SF4">
    <property type="entry name" value="UPF0718 PROTEIN YCGR"/>
    <property type="match status" value="1"/>
</dbReference>
<keyword evidence="6 7" id="KW-0472">Membrane</keyword>
<keyword evidence="9" id="KW-1185">Reference proteome</keyword>
<proteinExistence type="inferred from homology"/>
<reference evidence="8 9" key="1">
    <citation type="submission" date="2019-02" db="EMBL/GenBank/DDBJ databases">
        <title>Deep-cultivation of Planctomycetes and their phenomic and genomic characterization uncovers novel biology.</title>
        <authorList>
            <person name="Wiegand S."/>
            <person name="Jogler M."/>
            <person name="Boedeker C."/>
            <person name="Pinto D."/>
            <person name="Vollmers J."/>
            <person name="Rivas-Marin E."/>
            <person name="Kohn T."/>
            <person name="Peeters S.H."/>
            <person name="Heuer A."/>
            <person name="Rast P."/>
            <person name="Oberbeckmann S."/>
            <person name="Bunk B."/>
            <person name="Jeske O."/>
            <person name="Meyerdierks A."/>
            <person name="Storesund J.E."/>
            <person name="Kallscheuer N."/>
            <person name="Luecker S."/>
            <person name="Lage O.M."/>
            <person name="Pohl T."/>
            <person name="Merkel B.J."/>
            <person name="Hornburger P."/>
            <person name="Mueller R.-W."/>
            <person name="Bruemmer F."/>
            <person name="Labrenz M."/>
            <person name="Spormann A.M."/>
            <person name="Op den Camp H."/>
            <person name="Overmann J."/>
            <person name="Amann R."/>
            <person name="Jetten M.S.M."/>
            <person name="Mascher T."/>
            <person name="Medema M.H."/>
            <person name="Devos D.P."/>
            <person name="Kaster A.-K."/>
            <person name="Ovreas L."/>
            <person name="Rohde M."/>
            <person name="Galperin M.Y."/>
            <person name="Jogler C."/>
        </authorList>
    </citation>
    <scope>NUCLEOTIDE SEQUENCE [LARGE SCALE GENOMIC DNA]</scope>
    <source>
        <strain evidence="8 9">KS4</strain>
    </source>
</reference>
<comment type="similarity">
    <text evidence="2">Belongs to the UPF0718 family.</text>
</comment>
<accession>A0A517YQJ0</accession>
<dbReference type="Proteomes" id="UP000317369">
    <property type="component" value="Chromosome"/>
</dbReference>
<keyword evidence="3" id="KW-1003">Cell membrane</keyword>
<sequence>MLLEYARNLYDLSLDAAPWLILGLLVASLIKFALPTNLLQRCFAGRGIFSITRAAVLGTPLPLCSCSVLPAAVTLRRSGASRGSTTSFLIATPENGLDSIAVSYALLGPFMTLVRPIAAITTAITAGVLTEYLAKEEPVKESQTVTVAGNENSLCCSSSDISCSKEAQQPTTCCVESQDADARNNGVKGWIVKVFRYAFVDLYRDLAFWLIVGIVIAASVQTFIPPEKLTEVGSGIMPMLLMLIVGVPLYICATASTPLAAAMLLAGVSPGTALVFLLAGPATNIGSLAIIRREIGTIATIIYLGSIAVCSLGAGLLTDYFIGILNINITAELSSSHNIIPVPIAIGSLLLLTLATLPLIKPIFSKRVTTSCCSS</sequence>
<evidence type="ECO:0000313" key="9">
    <source>
        <dbReference type="Proteomes" id="UP000317369"/>
    </source>
</evidence>
<dbReference type="Pfam" id="PF03773">
    <property type="entry name" value="ArsP_1"/>
    <property type="match status" value="1"/>
</dbReference>
<feature type="transmembrane region" description="Helical" evidence="7">
    <location>
        <begin position="16"/>
        <end position="34"/>
    </location>
</feature>
<evidence type="ECO:0000256" key="7">
    <source>
        <dbReference type="SAM" id="Phobius"/>
    </source>
</evidence>
<feature type="transmembrane region" description="Helical" evidence="7">
    <location>
        <begin position="301"/>
        <end position="327"/>
    </location>
</feature>
<feature type="transmembrane region" description="Helical" evidence="7">
    <location>
        <begin position="206"/>
        <end position="224"/>
    </location>
</feature>
<dbReference type="EMBL" id="CP036425">
    <property type="protein sequence ID" value="QDU32487.1"/>
    <property type="molecule type" value="Genomic_DNA"/>
</dbReference>
<dbReference type="PANTHER" id="PTHR34184">
    <property type="entry name" value="UPF0718 PROTEIN YCGR"/>
    <property type="match status" value="1"/>
</dbReference>